<dbReference type="Proteomes" id="UP000694865">
    <property type="component" value="Unplaced"/>
</dbReference>
<organism evidence="2 3">
    <name type="scientific">Saccoglossus kowalevskii</name>
    <name type="common">Acorn worm</name>
    <dbReference type="NCBI Taxonomy" id="10224"/>
    <lineage>
        <taxon>Eukaryota</taxon>
        <taxon>Metazoa</taxon>
        <taxon>Hemichordata</taxon>
        <taxon>Enteropneusta</taxon>
        <taxon>Harrimaniidae</taxon>
        <taxon>Saccoglossus</taxon>
    </lineage>
</organism>
<dbReference type="Gene3D" id="1.20.1270.60">
    <property type="entry name" value="Arfaptin homology (AH) domain/BAR domain"/>
    <property type="match status" value="1"/>
</dbReference>
<dbReference type="GeneID" id="100374735"/>
<dbReference type="InterPro" id="IPR028245">
    <property type="entry name" value="PIL1/LSP1"/>
</dbReference>
<accession>A0ABM0GTP8</accession>
<feature type="region of interest" description="Disordered" evidence="1">
    <location>
        <begin position="254"/>
        <end position="321"/>
    </location>
</feature>
<protein>
    <submittedName>
        <fullName evidence="3">Uncharacterized protein LOC100374735</fullName>
    </submittedName>
</protein>
<keyword evidence="2" id="KW-1185">Reference proteome</keyword>
<dbReference type="InterPro" id="IPR027267">
    <property type="entry name" value="AH/BAR_dom_sf"/>
</dbReference>
<dbReference type="PANTHER" id="PTHR31962">
    <property type="entry name" value="SPHINGOLIPID LONG CHAIN BASE-RESPONSIVE PROTEIN PIL1"/>
    <property type="match status" value="1"/>
</dbReference>
<gene>
    <name evidence="3" type="primary">LOC100374735</name>
</gene>
<sequence length="348" mass="38891">MQGIKRAALNLTAKASPHAELGMVVYEQKCYHDALLKMISSRTNVMSAMLKWVAKEENFAIKDVYARMAELEWMWSKVMHDYCIQNANYRKTFKTLIGEERAVDEYRKSFATCRAKADQTRKQAEKYSKQKRGDSTKLKTIDAELAAAYGREEEAGAVFERRQMQLEKQKASMIREAAVMYTNSCQEIAEKMVEIFKAQGELADLIPIIPTQHSKTRVYHGPEKSEQIVKQLTAKLGLENMPNMTTDPAYSSVYQTWDDQPNEPAPTSLFYTPQPELDTSSPGSPVPPPRPVESVTNASQDNIGNNDDDSGSDSDAYTEPNVFVPGLVAASRVPSSKSSICSTTTETA</sequence>
<reference evidence="3" key="1">
    <citation type="submission" date="2025-08" db="UniProtKB">
        <authorList>
            <consortium name="RefSeq"/>
        </authorList>
    </citation>
    <scope>IDENTIFICATION</scope>
    <source>
        <tissue evidence="3">Testes</tissue>
    </source>
</reference>
<evidence type="ECO:0000256" key="1">
    <source>
        <dbReference type="SAM" id="MobiDB-lite"/>
    </source>
</evidence>
<evidence type="ECO:0000313" key="2">
    <source>
        <dbReference type="Proteomes" id="UP000694865"/>
    </source>
</evidence>
<proteinExistence type="predicted"/>
<name>A0ABM0GTP8_SACKO</name>
<dbReference type="PANTHER" id="PTHR31962:SF1">
    <property type="entry name" value="SPHINGOLIPID LONG CHAIN BASE-RESPONSIVE PROTEIN PIL1"/>
    <property type="match status" value="1"/>
</dbReference>
<dbReference type="RefSeq" id="XP_002737148.1">
    <property type="nucleotide sequence ID" value="XM_002737102.2"/>
</dbReference>
<evidence type="ECO:0000313" key="3">
    <source>
        <dbReference type="RefSeq" id="XP_002737148.1"/>
    </source>
</evidence>